<sequence length="200" mass="22094">MNRADPLAPSGTELTGIRRILLRIGVAGVLALALVQAGMLFLANAPEFPVAQKRSETVQTWMKPLFPQDWKLFAPNPPRANAHLEVRLAAAAGQDEWIDLTAAAMNRYRHTLSPSKEDSQVLFKALMRYMMQPGAKDGSARASLPGRYLHNVTVDMLQDLGHDPGRGFSMRVKETSIQVPGATYPATPTYRDYGFWEVSS</sequence>
<dbReference type="Pfam" id="PF19136">
    <property type="entry name" value="DUF5819"/>
    <property type="match status" value="1"/>
</dbReference>
<dbReference type="EMBL" id="JAAKZV010000079">
    <property type="protein sequence ID" value="NGN65981.1"/>
    <property type="molecule type" value="Genomic_DNA"/>
</dbReference>
<keyword evidence="1" id="KW-0472">Membrane</keyword>
<reference evidence="2 3" key="1">
    <citation type="submission" date="2020-02" db="EMBL/GenBank/DDBJ databases">
        <title>Whole-genome analyses of novel actinobacteria.</title>
        <authorList>
            <person name="Sahin N."/>
        </authorList>
    </citation>
    <scope>NUCLEOTIDE SEQUENCE [LARGE SCALE GENOMIC DNA]</scope>
    <source>
        <strain evidence="2 3">A7024</strain>
    </source>
</reference>
<name>A0A6G4U436_9ACTN</name>
<gene>
    <name evidence="2" type="ORF">G5C51_19045</name>
</gene>
<protein>
    <submittedName>
        <fullName evidence="2">Uncharacterized protein</fullName>
    </submittedName>
</protein>
<feature type="transmembrane region" description="Helical" evidence="1">
    <location>
        <begin position="20"/>
        <end position="43"/>
    </location>
</feature>
<keyword evidence="1" id="KW-0812">Transmembrane</keyword>
<proteinExistence type="predicted"/>
<comment type="caution">
    <text evidence="2">The sequence shown here is derived from an EMBL/GenBank/DDBJ whole genome shotgun (WGS) entry which is preliminary data.</text>
</comment>
<organism evidence="2 3">
    <name type="scientific">Streptomyces coryli</name>
    <dbReference type="NCBI Taxonomy" id="1128680"/>
    <lineage>
        <taxon>Bacteria</taxon>
        <taxon>Bacillati</taxon>
        <taxon>Actinomycetota</taxon>
        <taxon>Actinomycetes</taxon>
        <taxon>Kitasatosporales</taxon>
        <taxon>Streptomycetaceae</taxon>
        <taxon>Streptomyces</taxon>
    </lineage>
</organism>
<evidence type="ECO:0000313" key="2">
    <source>
        <dbReference type="EMBL" id="NGN65981.1"/>
    </source>
</evidence>
<dbReference type="RefSeq" id="WP_165238924.1">
    <property type="nucleotide sequence ID" value="NZ_JAAKZV010000079.1"/>
</dbReference>
<dbReference type="AlphaFoldDB" id="A0A6G4U436"/>
<keyword evidence="3" id="KW-1185">Reference proteome</keyword>
<accession>A0A6G4U436</accession>
<dbReference type="InterPro" id="IPR043857">
    <property type="entry name" value="DUF5819"/>
</dbReference>
<keyword evidence="1" id="KW-1133">Transmembrane helix</keyword>
<evidence type="ECO:0000256" key="1">
    <source>
        <dbReference type="SAM" id="Phobius"/>
    </source>
</evidence>
<evidence type="ECO:0000313" key="3">
    <source>
        <dbReference type="Proteomes" id="UP000481583"/>
    </source>
</evidence>
<dbReference type="Proteomes" id="UP000481583">
    <property type="component" value="Unassembled WGS sequence"/>
</dbReference>